<dbReference type="GO" id="GO:0005634">
    <property type="term" value="C:nucleus"/>
    <property type="evidence" value="ECO:0007669"/>
    <property type="project" value="TreeGrafter"/>
</dbReference>
<dbReference type="InterPro" id="IPR027417">
    <property type="entry name" value="P-loop_NTPase"/>
</dbReference>
<proteinExistence type="inferred from homology"/>
<dbReference type="GO" id="GO:0051731">
    <property type="term" value="F:polynucleotide 5'-hydroxyl-kinase activity"/>
    <property type="evidence" value="ECO:0007669"/>
    <property type="project" value="InterPro"/>
</dbReference>
<dbReference type="Gene3D" id="3.40.50.300">
    <property type="entry name" value="P-loop containing nucleotide triphosphate hydrolases"/>
    <property type="match status" value="1"/>
</dbReference>
<accession>A0A1A6HZ00</accession>
<evidence type="ECO:0000313" key="7">
    <source>
        <dbReference type="EMBL" id="OBS83245.1"/>
    </source>
</evidence>
<dbReference type="PANTHER" id="PTHR12755:SF3">
    <property type="entry name" value="POLYNUCLEOTIDE 5'-HYDROXYL-KINASE NOL9"/>
    <property type="match status" value="1"/>
</dbReference>
<keyword evidence="8" id="KW-1185">Reference proteome</keyword>
<sequence>MVYYGKMSCHNDYENYMEIIKYVFRDYKRESPLIINTMGWVKDDGLLLLITHADVAPAHTLYTVNASWVGLCKILDDMKGYTRGPILLAQNPLCDCLGFGICRGIDMDQRL</sequence>
<evidence type="ECO:0000259" key="6">
    <source>
        <dbReference type="Pfam" id="PF16575"/>
    </source>
</evidence>
<feature type="domain" description="Clp1 P-loop" evidence="6">
    <location>
        <begin position="2"/>
        <end position="56"/>
    </location>
</feature>
<protein>
    <recommendedName>
        <fullName evidence="6">Clp1 P-loop domain-containing protein</fullName>
    </recommendedName>
</protein>
<evidence type="ECO:0000256" key="2">
    <source>
        <dbReference type="ARBA" id="ARBA00022679"/>
    </source>
</evidence>
<dbReference type="EMBL" id="LZPO01007949">
    <property type="protein sequence ID" value="OBS83245.1"/>
    <property type="molecule type" value="Genomic_DNA"/>
</dbReference>
<comment type="similarity">
    <text evidence="1">Belongs to the Clp1 family. NOL9/GRC3 subfamily.</text>
</comment>
<evidence type="ECO:0000256" key="5">
    <source>
        <dbReference type="ARBA" id="ARBA00022840"/>
    </source>
</evidence>
<evidence type="ECO:0000256" key="4">
    <source>
        <dbReference type="ARBA" id="ARBA00022777"/>
    </source>
</evidence>
<keyword evidence="4" id="KW-0418">Kinase</keyword>
<keyword evidence="3" id="KW-0547">Nucleotide-binding</keyword>
<dbReference type="GO" id="GO:0000448">
    <property type="term" value="P:cleavage in ITS2 between 5.8S rRNA and LSU-rRNA of tricistronic rRNA transcript (SSU-rRNA, 5.8S rRNA, LSU-rRNA)"/>
    <property type="evidence" value="ECO:0007669"/>
    <property type="project" value="TreeGrafter"/>
</dbReference>
<dbReference type="OrthoDB" id="2405412at2759"/>
<dbReference type="PANTHER" id="PTHR12755">
    <property type="entry name" value="CLEAVAGE/POLYADENYLATION FACTOR IA SUBUNIT CLP1P"/>
    <property type="match status" value="1"/>
</dbReference>
<comment type="caution">
    <text evidence="7">The sequence shown here is derived from an EMBL/GenBank/DDBJ whole genome shotgun (WGS) entry which is preliminary data.</text>
</comment>
<keyword evidence="2" id="KW-0808">Transferase</keyword>
<dbReference type="InterPro" id="IPR032319">
    <property type="entry name" value="CLP1_P"/>
</dbReference>
<dbReference type="Pfam" id="PF16575">
    <property type="entry name" value="CLP1_P"/>
    <property type="match status" value="1"/>
</dbReference>
<dbReference type="Proteomes" id="UP000092124">
    <property type="component" value="Unassembled WGS sequence"/>
</dbReference>
<dbReference type="STRING" id="56216.A0A1A6HZ00"/>
<dbReference type="GO" id="GO:0005524">
    <property type="term" value="F:ATP binding"/>
    <property type="evidence" value="ECO:0007669"/>
    <property type="project" value="UniProtKB-KW"/>
</dbReference>
<organism evidence="7 8">
    <name type="scientific">Neotoma lepida</name>
    <name type="common">Desert woodrat</name>
    <dbReference type="NCBI Taxonomy" id="56216"/>
    <lineage>
        <taxon>Eukaryota</taxon>
        <taxon>Metazoa</taxon>
        <taxon>Chordata</taxon>
        <taxon>Craniata</taxon>
        <taxon>Vertebrata</taxon>
        <taxon>Euteleostomi</taxon>
        <taxon>Mammalia</taxon>
        <taxon>Eutheria</taxon>
        <taxon>Euarchontoglires</taxon>
        <taxon>Glires</taxon>
        <taxon>Rodentia</taxon>
        <taxon>Myomorpha</taxon>
        <taxon>Muroidea</taxon>
        <taxon>Cricetidae</taxon>
        <taxon>Neotominae</taxon>
        <taxon>Neotoma</taxon>
    </lineage>
</organism>
<evidence type="ECO:0000313" key="8">
    <source>
        <dbReference type="Proteomes" id="UP000092124"/>
    </source>
</evidence>
<dbReference type="InterPro" id="IPR045116">
    <property type="entry name" value="Clp1/Grc3"/>
</dbReference>
<keyword evidence="5" id="KW-0067">ATP-binding</keyword>
<dbReference type="AlphaFoldDB" id="A0A1A6HZ00"/>
<name>A0A1A6HZ00_NEOLE</name>
<evidence type="ECO:0000256" key="3">
    <source>
        <dbReference type="ARBA" id="ARBA00022741"/>
    </source>
</evidence>
<evidence type="ECO:0000256" key="1">
    <source>
        <dbReference type="ARBA" id="ARBA00011003"/>
    </source>
</evidence>
<reference evidence="7 8" key="1">
    <citation type="submission" date="2016-06" db="EMBL/GenBank/DDBJ databases">
        <title>The Draft Genome Sequence and Annotation of the Desert Woodrat Neotoma lepida.</title>
        <authorList>
            <person name="Campbell M."/>
            <person name="Oakeson K.F."/>
            <person name="Yandell M."/>
            <person name="Halpert J.R."/>
            <person name="Dearing D."/>
        </authorList>
    </citation>
    <scope>NUCLEOTIDE SEQUENCE [LARGE SCALE GENOMIC DNA]</scope>
    <source>
        <strain evidence="7">417</strain>
        <tissue evidence="7">Liver</tissue>
    </source>
</reference>
<gene>
    <name evidence="7" type="ORF">A6R68_22782</name>
</gene>